<dbReference type="PROSITE" id="PS50011">
    <property type="entry name" value="PROTEIN_KINASE_DOM"/>
    <property type="match status" value="1"/>
</dbReference>
<dbReference type="EC" id="4.6.1.2" evidence="2"/>
<keyword evidence="5" id="KW-0141">cGMP biosynthesis</keyword>
<keyword evidence="3" id="KW-0547">Nucleotide-binding</keyword>
<comment type="catalytic activity">
    <reaction evidence="1">
        <text>GTP = 3',5'-cyclic GMP + diphosphate</text>
        <dbReference type="Rhea" id="RHEA:13665"/>
        <dbReference type="ChEBI" id="CHEBI:33019"/>
        <dbReference type="ChEBI" id="CHEBI:37565"/>
        <dbReference type="ChEBI" id="CHEBI:57746"/>
        <dbReference type="EC" id="4.6.1.2"/>
    </reaction>
</comment>
<dbReference type="EMBL" id="UYYB01015607">
    <property type="protein sequence ID" value="VDM70321.1"/>
    <property type="molecule type" value="Genomic_DNA"/>
</dbReference>
<feature type="domain" description="Protein kinase" evidence="6">
    <location>
        <begin position="1"/>
        <end position="107"/>
    </location>
</feature>
<dbReference type="GO" id="GO:0005524">
    <property type="term" value="F:ATP binding"/>
    <property type="evidence" value="ECO:0007669"/>
    <property type="project" value="InterPro"/>
</dbReference>
<evidence type="ECO:0000256" key="4">
    <source>
        <dbReference type="ARBA" id="ARBA00023239"/>
    </source>
</evidence>
<dbReference type="SUPFAM" id="SSF56112">
    <property type="entry name" value="Protein kinase-like (PK-like)"/>
    <property type="match status" value="1"/>
</dbReference>
<evidence type="ECO:0000256" key="5">
    <source>
        <dbReference type="ARBA" id="ARBA00023293"/>
    </source>
</evidence>
<sequence>MQGLNFIHRSFIGYHGRLTSACCLLTDTFQVRICDYGVAELTRILETKHKLWTAPEVMNSIAPPNTKAGDIYSFAIIAAEVITRRPAWLLYGESMHPEGKLMLCFLR</sequence>
<dbReference type="GO" id="GO:0001653">
    <property type="term" value="F:peptide receptor activity"/>
    <property type="evidence" value="ECO:0007669"/>
    <property type="project" value="TreeGrafter"/>
</dbReference>
<dbReference type="GO" id="GO:0007168">
    <property type="term" value="P:receptor guanylyl cyclase signaling pathway"/>
    <property type="evidence" value="ECO:0007669"/>
    <property type="project" value="TreeGrafter"/>
</dbReference>
<dbReference type="InterPro" id="IPR000719">
    <property type="entry name" value="Prot_kinase_dom"/>
</dbReference>
<dbReference type="GO" id="GO:0004016">
    <property type="term" value="F:adenylate cyclase activity"/>
    <property type="evidence" value="ECO:0007669"/>
    <property type="project" value="TreeGrafter"/>
</dbReference>
<dbReference type="GO" id="GO:0004383">
    <property type="term" value="F:guanylate cyclase activity"/>
    <property type="evidence" value="ECO:0007669"/>
    <property type="project" value="UniProtKB-EC"/>
</dbReference>
<gene>
    <name evidence="7" type="ORF">SVUK_LOCUS5319</name>
</gene>
<evidence type="ECO:0000259" key="6">
    <source>
        <dbReference type="PROSITE" id="PS50011"/>
    </source>
</evidence>
<evidence type="ECO:0000256" key="3">
    <source>
        <dbReference type="ARBA" id="ARBA00022741"/>
    </source>
</evidence>
<dbReference type="InterPro" id="IPR011009">
    <property type="entry name" value="Kinase-like_dom_sf"/>
</dbReference>
<protein>
    <recommendedName>
        <fullName evidence="2">guanylate cyclase</fullName>
        <ecNumber evidence="2">4.6.1.2</ecNumber>
    </recommendedName>
</protein>
<dbReference type="PANTHER" id="PTHR11920:SF495">
    <property type="entry name" value="RECEPTOR-TYPE GUANYLATE CYCLASE GCY-7"/>
    <property type="match status" value="1"/>
</dbReference>
<name>A0A3P7IAN9_STRVU</name>
<dbReference type="Proteomes" id="UP000270094">
    <property type="component" value="Unassembled WGS sequence"/>
</dbReference>
<dbReference type="Pfam" id="PF07714">
    <property type="entry name" value="PK_Tyr_Ser-Thr"/>
    <property type="match status" value="1"/>
</dbReference>
<organism evidence="7 8">
    <name type="scientific">Strongylus vulgaris</name>
    <name type="common">Blood worm</name>
    <dbReference type="NCBI Taxonomy" id="40348"/>
    <lineage>
        <taxon>Eukaryota</taxon>
        <taxon>Metazoa</taxon>
        <taxon>Ecdysozoa</taxon>
        <taxon>Nematoda</taxon>
        <taxon>Chromadorea</taxon>
        <taxon>Rhabditida</taxon>
        <taxon>Rhabditina</taxon>
        <taxon>Rhabditomorpha</taxon>
        <taxon>Strongyloidea</taxon>
        <taxon>Strongylidae</taxon>
        <taxon>Strongylus</taxon>
    </lineage>
</organism>
<dbReference type="PANTHER" id="PTHR11920">
    <property type="entry name" value="GUANYLYL CYCLASE"/>
    <property type="match status" value="1"/>
</dbReference>
<keyword evidence="8" id="KW-1185">Reference proteome</keyword>
<dbReference type="OrthoDB" id="302535at2759"/>
<dbReference type="GO" id="GO:0004672">
    <property type="term" value="F:protein kinase activity"/>
    <property type="evidence" value="ECO:0007669"/>
    <property type="project" value="InterPro"/>
</dbReference>
<evidence type="ECO:0000256" key="2">
    <source>
        <dbReference type="ARBA" id="ARBA00012202"/>
    </source>
</evidence>
<keyword evidence="4" id="KW-0456">Lyase</keyword>
<dbReference type="Gene3D" id="1.10.510.10">
    <property type="entry name" value="Transferase(Phosphotransferase) domain 1"/>
    <property type="match status" value="1"/>
</dbReference>
<dbReference type="GO" id="GO:0005886">
    <property type="term" value="C:plasma membrane"/>
    <property type="evidence" value="ECO:0007669"/>
    <property type="project" value="TreeGrafter"/>
</dbReference>
<dbReference type="InterPro" id="IPR050401">
    <property type="entry name" value="Cyclic_nucleotide_synthase"/>
</dbReference>
<dbReference type="InterPro" id="IPR001245">
    <property type="entry name" value="Ser-Thr/Tyr_kinase_cat_dom"/>
</dbReference>
<proteinExistence type="predicted"/>
<evidence type="ECO:0000313" key="8">
    <source>
        <dbReference type="Proteomes" id="UP000270094"/>
    </source>
</evidence>
<accession>A0A3P7IAN9</accession>
<evidence type="ECO:0000256" key="1">
    <source>
        <dbReference type="ARBA" id="ARBA00001436"/>
    </source>
</evidence>
<evidence type="ECO:0000313" key="7">
    <source>
        <dbReference type="EMBL" id="VDM70321.1"/>
    </source>
</evidence>
<dbReference type="AlphaFoldDB" id="A0A3P7IAN9"/>
<reference evidence="7 8" key="1">
    <citation type="submission" date="2018-11" db="EMBL/GenBank/DDBJ databases">
        <authorList>
            <consortium name="Pathogen Informatics"/>
        </authorList>
    </citation>
    <scope>NUCLEOTIDE SEQUENCE [LARGE SCALE GENOMIC DNA]</scope>
</reference>